<feature type="compositionally biased region" description="Polar residues" evidence="1">
    <location>
        <begin position="135"/>
        <end position="148"/>
    </location>
</feature>
<feature type="region of interest" description="Disordered" evidence="1">
    <location>
        <begin position="200"/>
        <end position="232"/>
    </location>
</feature>
<feature type="region of interest" description="Disordered" evidence="1">
    <location>
        <begin position="120"/>
        <end position="148"/>
    </location>
</feature>
<evidence type="ECO:0000313" key="2">
    <source>
        <dbReference type="EMBL" id="ETO20148.1"/>
    </source>
</evidence>
<dbReference type="EMBL" id="ASPP01012887">
    <property type="protein sequence ID" value="ETO20148.1"/>
    <property type="molecule type" value="Genomic_DNA"/>
</dbReference>
<accession>X6N2L8</accession>
<feature type="non-terminal residue" evidence="2">
    <location>
        <position position="232"/>
    </location>
</feature>
<proteinExistence type="predicted"/>
<comment type="caution">
    <text evidence="2">The sequence shown here is derived from an EMBL/GenBank/DDBJ whole genome shotgun (WGS) entry which is preliminary data.</text>
</comment>
<evidence type="ECO:0000313" key="3">
    <source>
        <dbReference type="Proteomes" id="UP000023152"/>
    </source>
</evidence>
<sequence length="232" mass="26831">MSEGESIEHGLGCGLEGGRRRRRRRKRRRRRRRREKGGEGGEEERRLGVVVEKDESNENEMNSDEKVEAQEIEKLQVEDEEEVNVANEKEESMKVDFGHKDGDKTMLVVTKTEEKGVVYSRRPSDTDALEGPMRSESNPSSNLSQTVRSDVDTQIYREDQSFGKVHYELDQDLSDNFHMEMLEQDTELDMQAQLHINANDDYMDTDNDDNNNNNNNTNGTPQDDTNIIFKEQ</sequence>
<gene>
    <name evidence="2" type="ORF">RFI_17070</name>
</gene>
<reference evidence="2 3" key="1">
    <citation type="journal article" date="2013" name="Curr. Biol.">
        <title>The Genome of the Foraminiferan Reticulomyxa filosa.</title>
        <authorList>
            <person name="Glockner G."/>
            <person name="Hulsmann N."/>
            <person name="Schleicher M."/>
            <person name="Noegel A.A."/>
            <person name="Eichinger L."/>
            <person name="Gallinger C."/>
            <person name="Pawlowski J."/>
            <person name="Sierra R."/>
            <person name="Euteneuer U."/>
            <person name="Pillet L."/>
            <person name="Moustafa A."/>
            <person name="Platzer M."/>
            <person name="Groth M."/>
            <person name="Szafranski K."/>
            <person name="Schliwa M."/>
        </authorList>
    </citation>
    <scope>NUCLEOTIDE SEQUENCE [LARGE SCALE GENOMIC DNA]</scope>
</reference>
<keyword evidence="3" id="KW-1185">Reference proteome</keyword>
<protein>
    <submittedName>
        <fullName evidence="2">Uncharacterized protein</fullName>
    </submittedName>
</protein>
<feature type="compositionally biased region" description="Basic residues" evidence="1">
    <location>
        <begin position="19"/>
        <end position="35"/>
    </location>
</feature>
<dbReference type="Proteomes" id="UP000023152">
    <property type="component" value="Unassembled WGS sequence"/>
</dbReference>
<name>X6N2L8_RETFI</name>
<dbReference type="AlphaFoldDB" id="X6N2L8"/>
<feature type="region of interest" description="Disordered" evidence="1">
    <location>
        <begin position="1"/>
        <end position="68"/>
    </location>
</feature>
<feature type="compositionally biased region" description="Basic and acidic residues" evidence="1">
    <location>
        <begin position="36"/>
        <end position="56"/>
    </location>
</feature>
<feature type="compositionally biased region" description="Low complexity" evidence="1">
    <location>
        <begin position="210"/>
        <end position="226"/>
    </location>
</feature>
<evidence type="ECO:0000256" key="1">
    <source>
        <dbReference type="SAM" id="MobiDB-lite"/>
    </source>
</evidence>
<organism evidence="2 3">
    <name type="scientific">Reticulomyxa filosa</name>
    <dbReference type="NCBI Taxonomy" id="46433"/>
    <lineage>
        <taxon>Eukaryota</taxon>
        <taxon>Sar</taxon>
        <taxon>Rhizaria</taxon>
        <taxon>Retaria</taxon>
        <taxon>Foraminifera</taxon>
        <taxon>Monothalamids</taxon>
        <taxon>Reticulomyxidae</taxon>
        <taxon>Reticulomyxa</taxon>
    </lineage>
</organism>